<gene>
    <name evidence="2" type="ORF">TorRG33x02_079140</name>
</gene>
<dbReference type="EMBL" id="JXTC01000039">
    <property type="protein sequence ID" value="PON96325.1"/>
    <property type="molecule type" value="Genomic_DNA"/>
</dbReference>
<keyword evidence="3" id="KW-1185">Reference proteome</keyword>
<reference evidence="3" key="1">
    <citation type="submission" date="2016-06" db="EMBL/GenBank/DDBJ databases">
        <title>Parallel loss of symbiosis genes in relatives of nitrogen-fixing non-legume Parasponia.</title>
        <authorList>
            <person name="Van Velzen R."/>
            <person name="Holmer R."/>
            <person name="Bu F."/>
            <person name="Rutten L."/>
            <person name="Van Zeijl A."/>
            <person name="Liu W."/>
            <person name="Santuari L."/>
            <person name="Cao Q."/>
            <person name="Sharma T."/>
            <person name="Shen D."/>
            <person name="Roswanjaya Y."/>
            <person name="Wardhani T."/>
            <person name="Kalhor M.S."/>
            <person name="Jansen J."/>
            <person name="Van den Hoogen J."/>
            <person name="Gungor B."/>
            <person name="Hartog M."/>
            <person name="Hontelez J."/>
            <person name="Verver J."/>
            <person name="Yang W.-C."/>
            <person name="Schijlen E."/>
            <person name="Repin R."/>
            <person name="Schilthuizen M."/>
            <person name="Schranz E."/>
            <person name="Heidstra R."/>
            <person name="Miyata K."/>
            <person name="Fedorova E."/>
            <person name="Kohlen W."/>
            <person name="Bisseling T."/>
            <person name="Smit S."/>
            <person name="Geurts R."/>
        </authorList>
    </citation>
    <scope>NUCLEOTIDE SEQUENCE [LARGE SCALE GENOMIC DNA]</scope>
    <source>
        <strain evidence="3">cv. RG33-2</strain>
    </source>
</reference>
<dbReference type="AlphaFoldDB" id="A0A2P5FEV1"/>
<protein>
    <submittedName>
        <fullName evidence="2">Uncharacterized protein</fullName>
    </submittedName>
</protein>
<name>A0A2P5FEV1_TREOI</name>
<comment type="caution">
    <text evidence="2">The sequence shown here is derived from an EMBL/GenBank/DDBJ whole genome shotgun (WGS) entry which is preliminary data.</text>
</comment>
<evidence type="ECO:0000313" key="2">
    <source>
        <dbReference type="EMBL" id="PON96325.1"/>
    </source>
</evidence>
<dbReference type="Proteomes" id="UP000237000">
    <property type="component" value="Unassembled WGS sequence"/>
</dbReference>
<accession>A0A2P5FEV1</accession>
<sequence length="104" mass="11052">TKQIDRTANGIKLEKERVIGSGGVGVVEWNSLEVNVFDLRVLRKEGGDVGGFSCGDPGFGGDQGDRTVARQKHGSNSKKGRQVSHSGARKESYVRGQNVGIIGV</sequence>
<feature type="non-terminal residue" evidence="2">
    <location>
        <position position="1"/>
    </location>
</feature>
<dbReference type="OrthoDB" id="10336895at2759"/>
<feature type="region of interest" description="Disordered" evidence="1">
    <location>
        <begin position="54"/>
        <end position="92"/>
    </location>
</feature>
<evidence type="ECO:0000256" key="1">
    <source>
        <dbReference type="SAM" id="MobiDB-lite"/>
    </source>
</evidence>
<organism evidence="2 3">
    <name type="scientific">Trema orientale</name>
    <name type="common">Charcoal tree</name>
    <name type="synonym">Celtis orientalis</name>
    <dbReference type="NCBI Taxonomy" id="63057"/>
    <lineage>
        <taxon>Eukaryota</taxon>
        <taxon>Viridiplantae</taxon>
        <taxon>Streptophyta</taxon>
        <taxon>Embryophyta</taxon>
        <taxon>Tracheophyta</taxon>
        <taxon>Spermatophyta</taxon>
        <taxon>Magnoliopsida</taxon>
        <taxon>eudicotyledons</taxon>
        <taxon>Gunneridae</taxon>
        <taxon>Pentapetalae</taxon>
        <taxon>rosids</taxon>
        <taxon>fabids</taxon>
        <taxon>Rosales</taxon>
        <taxon>Cannabaceae</taxon>
        <taxon>Trema</taxon>
    </lineage>
</organism>
<evidence type="ECO:0000313" key="3">
    <source>
        <dbReference type="Proteomes" id="UP000237000"/>
    </source>
</evidence>
<feature type="compositionally biased region" description="Basic residues" evidence="1">
    <location>
        <begin position="69"/>
        <end position="82"/>
    </location>
</feature>
<proteinExistence type="predicted"/>
<dbReference type="InParanoid" id="A0A2P5FEV1"/>